<comment type="caution">
    <text evidence="1">The sequence shown here is derived from an EMBL/GenBank/DDBJ whole genome shotgun (WGS) entry which is preliminary data.</text>
</comment>
<dbReference type="AlphaFoldDB" id="A0A0G0MCG6"/>
<reference evidence="1 2" key="1">
    <citation type="journal article" date="2015" name="Nature">
        <title>rRNA introns, odd ribosomes, and small enigmatic genomes across a large radiation of phyla.</title>
        <authorList>
            <person name="Brown C.T."/>
            <person name="Hug L.A."/>
            <person name="Thomas B.C."/>
            <person name="Sharon I."/>
            <person name="Castelle C.J."/>
            <person name="Singh A."/>
            <person name="Wilkins M.J."/>
            <person name="Williams K.H."/>
            <person name="Banfield J.F."/>
        </authorList>
    </citation>
    <scope>NUCLEOTIDE SEQUENCE [LARGE SCALE GENOMIC DNA]</scope>
</reference>
<protein>
    <submittedName>
        <fullName evidence="1">Uncharacterized protein</fullName>
    </submittedName>
</protein>
<evidence type="ECO:0000313" key="2">
    <source>
        <dbReference type="Proteomes" id="UP000033881"/>
    </source>
</evidence>
<dbReference type="Proteomes" id="UP000033881">
    <property type="component" value="Unassembled WGS sequence"/>
</dbReference>
<sequence length="232" mass="26864">MKFKIQIEKKVLIFNSELKGLKVYGKEYVGGEDGILIYDKTRDIKADEVELQTSSNTSTLIPALRILSIPYHLYFDQREVVGSQNNISFYWNKSKLAAFYNKFSTDRLDYEKRESIIKKAVNFLIKNSKNLPLKEEFLARVLEHCKLLGFYQGFPIFDSSFGFAKLQSRLGIHIDSEAVMISTPLDKYEKDVYQIAQQISELTKEKHVKKKNRVVFSKTNKILKLFGIEGLV</sequence>
<gene>
    <name evidence="1" type="ORF">UT24_C0002G0002</name>
</gene>
<organism evidence="1 2">
    <name type="scientific">Candidatus Woesebacteria bacterium GW2011_GWB1_39_12</name>
    <dbReference type="NCBI Taxonomy" id="1618574"/>
    <lineage>
        <taxon>Bacteria</taxon>
        <taxon>Candidatus Woeseibacteriota</taxon>
    </lineage>
</organism>
<name>A0A0G0MCG6_9BACT</name>
<accession>A0A0G0MCG6</accession>
<dbReference type="STRING" id="1618574.UT24_C0002G0002"/>
<proteinExistence type="predicted"/>
<dbReference type="EMBL" id="LBWB01000002">
    <property type="protein sequence ID" value="KKR01739.1"/>
    <property type="molecule type" value="Genomic_DNA"/>
</dbReference>
<evidence type="ECO:0000313" key="1">
    <source>
        <dbReference type="EMBL" id="KKR01739.1"/>
    </source>
</evidence>